<evidence type="ECO:0000313" key="3">
    <source>
        <dbReference type="Proteomes" id="UP000481858"/>
    </source>
</evidence>
<dbReference type="InterPro" id="IPR029068">
    <property type="entry name" value="Glyas_Bleomycin-R_OHBP_Dase"/>
</dbReference>
<dbReference type="InterPro" id="IPR058998">
    <property type="entry name" value="YycE-like_N"/>
</dbReference>
<evidence type="ECO:0000313" key="2">
    <source>
        <dbReference type="EMBL" id="KAF2967636.1"/>
    </source>
</evidence>
<name>A0A7C8N3S5_9PEZI</name>
<evidence type="ECO:0000259" key="1">
    <source>
        <dbReference type="PROSITE" id="PS51819"/>
    </source>
</evidence>
<dbReference type="InterPro" id="IPR037523">
    <property type="entry name" value="VOC_core"/>
</dbReference>
<dbReference type="CDD" id="cd06587">
    <property type="entry name" value="VOC"/>
    <property type="match status" value="1"/>
</dbReference>
<reference evidence="2 3" key="1">
    <citation type="submission" date="2019-12" db="EMBL/GenBank/DDBJ databases">
        <title>Draft genome sequence of the ascomycete Xylaria multiplex DSM 110363.</title>
        <authorList>
            <person name="Buettner E."/>
            <person name="Kellner H."/>
        </authorList>
    </citation>
    <scope>NUCLEOTIDE SEQUENCE [LARGE SCALE GENOMIC DNA]</scope>
    <source>
        <strain evidence="2 3">DSM 110363</strain>
    </source>
</reference>
<dbReference type="AlphaFoldDB" id="A0A7C8N3S5"/>
<gene>
    <name evidence="2" type="ORF">GQX73_g5922</name>
</gene>
<dbReference type="Pfam" id="PF22659">
    <property type="entry name" value="YycE-like_C"/>
    <property type="match status" value="1"/>
</dbReference>
<comment type="caution">
    <text evidence="2">The sequence shown here is derived from an EMBL/GenBank/DDBJ whole genome shotgun (WGS) entry which is preliminary data.</text>
</comment>
<dbReference type="Proteomes" id="UP000481858">
    <property type="component" value="Unassembled WGS sequence"/>
</dbReference>
<dbReference type="Pfam" id="PF22658">
    <property type="entry name" value="YycE-like_N"/>
    <property type="match status" value="1"/>
</dbReference>
<protein>
    <recommendedName>
        <fullName evidence="1">VOC domain-containing protein</fullName>
    </recommendedName>
</protein>
<dbReference type="SUPFAM" id="SSF54593">
    <property type="entry name" value="Glyoxalase/Bleomycin resistance protein/Dihydroxybiphenyl dioxygenase"/>
    <property type="match status" value="1"/>
</dbReference>
<dbReference type="OrthoDB" id="2338662at2759"/>
<proteinExistence type="predicted"/>
<dbReference type="InParanoid" id="A0A7C8N3S5"/>
<keyword evidence="3" id="KW-1185">Reference proteome</keyword>
<dbReference type="InterPro" id="IPR058997">
    <property type="entry name" value="YycE-like_C"/>
</dbReference>
<feature type="domain" description="VOC" evidence="1">
    <location>
        <begin position="13"/>
        <end position="144"/>
    </location>
</feature>
<sequence>MSSNSPSIPLSQAQAHLRIARPTDSIPSLLPFYVDGLGFEVKGSFKDHDGFDGVLLILPSYSPSAPSSGYHLEFTQHASHSAGRAPTQDNLLVFYVPDEAPYQEAVARMKSAGFDPVKSFNPYWDRYGATFEDPDGYRVVLANMKSPV</sequence>
<dbReference type="Gene3D" id="3.10.180.10">
    <property type="entry name" value="2,3-Dihydroxybiphenyl 1,2-Dioxygenase, domain 1"/>
    <property type="match status" value="1"/>
</dbReference>
<organism evidence="2 3">
    <name type="scientific">Xylaria multiplex</name>
    <dbReference type="NCBI Taxonomy" id="323545"/>
    <lineage>
        <taxon>Eukaryota</taxon>
        <taxon>Fungi</taxon>
        <taxon>Dikarya</taxon>
        <taxon>Ascomycota</taxon>
        <taxon>Pezizomycotina</taxon>
        <taxon>Sordariomycetes</taxon>
        <taxon>Xylariomycetidae</taxon>
        <taxon>Xylariales</taxon>
        <taxon>Xylariaceae</taxon>
        <taxon>Xylaria</taxon>
    </lineage>
</organism>
<dbReference type="PROSITE" id="PS51819">
    <property type="entry name" value="VOC"/>
    <property type="match status" value="1"/>
</dbReference>
<dbReference type="EMBL" id="WUBL01000064">
    <property type="protein sequence ID" value="KAF2967636.1"/>
    <property type="molecule type" value="Genomic_DNA"/>
</dbReference>
<accession>A0A7C8N3S5</accession>